<gene>
    <name evidence="1" type="ORF">RPERSI_LOCUS3565</name>
</gene>
<reference evidence="1" key="1">
    <citation type="submission" date="2021-06" db="EMBL/GenBank/DDBJ databases">
        <authorList>
            <person name="Kallberg Y."/>
            <person name="Tangrot J."/>
            <person name="Rosling A."/>
        </authorList>
    </citation>
    <scope>NUCLEOTIDE SEQUENCE</scope>
    <source>
        <strain evidence="1">MA461A</strain>
    </source>
</reference>
<comment type="caution">
    <text evidence="1">The sequence shown here is derived from an EMBL/GenBank/DDBJ whole genome shotgun (WGS) entry which is preliminary data.</text>
</comment>
<feature type="non-terminal residue" evidence="1">
    <location>
        <position position="62"/>
    </location>
</feature>
<accession>A0ACA9LR96</accession>
<organism evidence="1 2">
    <name type="scientific">Racocetra persica</name>
    <dbReference type="NCBI Taxonomy" id="160502"/>
    <lineage>
        <taxon>Eukaryota</taxon>
        <taxon>Fungi</taxon>
        <taxon>Fungi incertae sedis</taxon>
        <taxon>Mucoromycota</taxon>
        <taxon>Glomeromycotina</taxon>
        <taxon>Glomeromycetes</taxon>
        <taxon>Diversisporales</taxon>
        <taxon>Gigasporaceae</taxon>
        <taxon>Racocetra</taxon>
    </lineage>
</organism>
<sequence>MKIKIPTTSDVCEKLSRWYLIVYRNTANDKDELEILEAFQSADASIPTSSTELPVCHKDQLT</sequence>
<proteinExistence type="predicted"/>
<keyword evidence="2" id="KW-1185">Reference proteome</keyword>
<dbReference type="Proteomes" id="UP000789920">
    <property type="component" value="Unassembled WGS sequence"/>
</dbReference>
<protein>
    <submittedName>
        <fullName evidence="1">24122_t:CDS:1</fullName>
    </submittedName>
</protein>
<evidence type="ECO:0000313" key="2">
    <source>
        <dbReference type="Proteomes" id="UP000789920"/>
    </source>
</evidence>
<evidence type="ECO:0000313" key="1">
    <source>
        <dbReference type="EMBL" id="CAG8541336.1"/>
    </source>
</evidence>
<dbReference type="EMBL" id="CAJVQC010004493">
    <property type="protein sequence ID" value="CAG8541336.1"/>
    <property type="molecule type" value="Genomic_DNA"/>
</dbReference>
<name>A0ACA9LR96_9GLOM</name>